<dbReference type="InterPro" id="IPR003591">
    <property type="entry name" value="Leu-rich_rpt_typical-subtyp"/>
</dbReference>
<dbReference type="AlphaFoldDB" id="A0A8J9YFQ4"/>
<feature type="non-terminal residue" evidence="5">
    <location>
        <position position="410"/>
    </location>
</feature>
<dbReference type="SMART" id="SM00364">
    <property type="entry name" value="LRR_BAC"/>
    <property type="match status" value="4"/>
</dbReference>
<sequence length="410" mass="47247">MKLQCQVEVINRVHSSLNIRSNGKYLKSTLALGKEPKNDKEYFILHFSTVNKNGTKYKLKCMKQVFVKCLNEGKVTLRFEEPAHDLCVKSEVIQLKSFMRLLKSCVTGDTKDLKLSNLASIGITVKDVAPTKLTISNRSEFPAKGLPRTLESLYIVGLKLCNFRRDILLLNHLVILDLSNNEIEKIPPEFGRLPSIRELYLSNNCLGIKDFVDWRWLLGIKITKNLKLLDLSGNKLKELPKSIWKLQNLVTLKLDNNSLEKLPATLGRISTLRYLTVSQNRLQSLPCGLMQCRLEYIDLSSNNFMYENEDNKTVNFKPWEFYINSLLHITAKVVLNNKFFYAPNIIPWTLVEFLDNANMCVCGKPVLNDNYFIIKEFQLKDLYRVVVFNNNNSCAIGFECYFCSPKCFKK</sequence>
<dbReference type="InterPro" id="IPR001611">
    <property type="entry name" value="Leu-rich_rpt"/>
</dbReference>
<dbReference type="OrthoDB" id="17912at2759"/>
<dbReference type="PANTHER" id="PTHR48051:SF1">
    <property type="entry name" value="RAS SUPPRESSOR PROTEIN 1"/>
    <property type="match status" value="1"/>
</dbReference>
<dbReference type="Proteomes" id="UP000838878">
    <property type="component" value="Chromosome 5"/>
</dbReference>
<keyword evidence="3" id="KW-0539">Nucleus</keyword>
<evidence type="ECO:0000313" key="5">
    <source>
        <dbReference type="EMBL" id="CAH0724920.1"/>
    </source>
</evidence>
<protein>
    <recommendedName>
        <fullName evidence="4">PIF1/LRR1 pleckstrin homology domain-containing protein</fullName>
    </recommendedName>
</protein>
<keyword evidence="1" id="KW-0433">Leucine-rich repeat</keyword>
<dbReference type="Pfam" id="PF00560">
    <property type="entry name" value="LRR_1"/>
    <property type="match status" value="1"/>
</dbReference>
<reference evidence="5" key="1">
    <citation type="submission" date="2021-12" db="EMBL/GenBank/DDBJ databases">
        <authorList>
            <person name="Martin H S."/>
        </authorList>
    </citation>
    <scope>NUCLEOTIDE SEQUENCE</scope>
</reference>
<dbReference type="Pfam" id="PF25344">
    <property type="entry name" value="PH_LRR1"/>
    <property type="match status" value="1"/>
</dbReference>
<organism evidence="5 6">
    <name type="scientific">Brenthis ino</name>
    <name type="common">lesser marbled fritillary</name>
    <dbReference type="NCBI Taxonomy" id="405034"/>
    <lineage>
        <taxon>Eukaryota</taxon>
        <taxon>Metazoa</taxon>
        <taxon>Ecdysozoa</taxon>
        <taxon>Arthropoda</taxon>
        <taxon>Hexapoda</taxon>
        <taxon>Insecta</taxon>
        <taxon>Pterygota</taxon>
        <taxon>Neoptera</taxon>
        <taxon>Endopterygota</taxon>
        <taxon>Lepidoptera</taxon>
        <taxon>Glossata</taxon>
        <taxon>Ditrysia</taxon>
        <taxon>Papilionoidea</taxon>
        <taxon>Nymphalidae</taxon>
        <taxon>Heliconiinae</taxon>
        <taxon>Argynnini</taxon>
        <taxon>Brenthis</taxon>
    </lineage>
</organism>
<keyword evidence="6" id="KW-1185">Reference proteome</keyword>
<dbReference type="PANTHER" id="PTHR48051">
    <property type="match status" value="1"/>
</dbReference>
<proteinExistence type="predicted"/>
<keyword evidence="2" id="KW-0677">Repeat</keyword>
<evidence type="ECO:0000256" key="2">
    <source>
        <dbReference type="ARBA" id="ARBA00022737"/>
    </source>
</evidence>
<feature type="domain" description="PIF1/LRR1 pleckstrin homology" evidence="4">
    <location>
        <begin position="1"/>
        <end position="116"/>
    </location>
</feature>
<dbReference type="InterPro" id="IPR057437">
    <property type="entry name" value="PIF1/LRR1_PH"/>
</dbReference>
<name>A0A8J9YFQ4_9NEOP</name>
<evidence type="ECO:0000256" key="3">
    <source>
        <dbReference type="ARBA" id="ARBA00023242"/>
    </source>
</evidence>
<dbReference type="EMBL" id="OV170225">
    <property type="protein sequence ID" value="CAH0724920.1"/>
    <property type="molecule type" value="Genomic_DNA"/>
</dbReference>
<gene>
    <name evidence="5" type="ORF">BINO364_LOCUS10564</name>
</gene>
<dbReference type="Pfam" id="PF13855">
    <property type="entry name" value="LRR_8"/>
    <property type="match status" value="1"/>
</dbReference>
<dbReference type="SUPFAM" id="SSF52058">
    <property type="entry name" value="L domain-like"/>
    <property type="match status" value="1"/>
</dbReference>
<dbReference type="Gene3D" id="3.80.10.10">
    <property type="entry name" value="Ribonuclease Inhibitor"/>
    <property type="match status" value="2"/>
</dbReference>
<evidence type="ECO:0000259" key="4">
    <source>
        <dbReference type="Pfam" id="PF25344"/>
    </source>
</evidence>
<dbReference type="InterPro" id="IPR050216">
    <property type="entry name" value="LRR_domain-containing"/>
</dbReference>
<dbReference type="SMART" id="SM00369">
    <property type="entry name" value="LRR_TYP"/>
    <property type="match status" value="4"/>
</dbReference>
<dbReference type="GO" id="GO:0005737">
    <property type="term" value="C:cytoplasm"/>
    <property type="evidence" value="ECO:0007669"/>
    <property type="project" value="TreeGrafter"/>
</dbReference>
<evidence type="ECO:0000256" key="1">
    <source>
        <dbReference type="ARBA" id="ARBA00022614"/>
    </source>
</evidence>
<evidence type="ECO:0000313" key="6">
    <source>
        <dbReference type="Proteomes" id="UP000838878"/>
    </source>
</evidence>
<accession>A0A8J9YFQ4</accession>
<dbReference type="InterPro" id="IPR032675">
    <property type="entry name" value="LRR_dom_sf"/>
</dbReference>